<accession>A0A2S2P402</accession>
<name>A0A2S2P402_SCHGA</name>
<dbReference type="EMBL" id="GGMR01011574">
    <property type="protein sequence ID" value="MBY24193.1"/>
    <property type="molecule type" value="Transcribed_RNA"/>
</dbReference>
<protein>
    <submittedName>
        <fullName evidence="1">Uncharacterized protein</fullName>
    </submittedName>
</protein>
<reference evidence="1" key="1">
    <citation type="submission" date="2018-04" db="EMBL/GenBank/DDBJ databases">
        <title>Transcriptome of Schizaphis graminum biotype I.</title>
        <authorList>
            <person name="Scully E.D."/>
            <person name="Geib S.M."/>
            <person name="Palmer N.A."/>
            <person name="Koch K."/>
            <person name="Bradshaw J."/>
            <person name="Heng-Moss T."/>
            <person name="Sarath G."/>
        </authorList>
    </citation>
    <scope>NUCLEOTIDE SEQUENCE</scope>
</reference>
<evidence type="ECO:0000313" key="1">
    <source>
        <dbReference type="EMBL" id="MBY24193.1"/>
    </source>
</evidence>
<sequence>MKKHEGRFVLPLFMFFDDYVSGNVLGSHSGIHKLGAVYVSIPCIPPYRSTSLSNIFLVLLFHSSDRVQFGNKIIFKPIIDEFNFLMENGVYIDIPSFTGKLYFELGLILGDNLGIHSITGFVESFSSNFSCRICTMGKSDIKVKCYEDKSLMRSNEQYFNDLKKK</sequence>
<dbReference type="AlphaFoldDB" id="A0A2S2P402"/>
<organism evidence="1">
    <name type="scientific">Schizaphis graminum</name>
    <name type="common">Green bug aphid</name>
    <dbReference type="NCBI Taxonomy" id="13262"/>
    <lineage>
        <taxon>Eukaryota</taxon>
        <taxon>Metazoa</taxon>
        <taxon>Ecdysozoa</taxon>
        <taxon>Arthropoda</taxon>
        <taxon>Hexapoda</taxon>
        <taxon>Insecta</taxon>
        <taxon>Pterygota</taxon>
        <taxon>Neoptera</taxon>
        <taxon>Paraneoptera</taxon>
        <taxon>Hemiptera</taxon>
        <taxon>Sternorrhyncha</taxon>
        <taxon>Aphidomorpha</taxon>
        <taxon>Aphidoidea</taxon>
        <taxon>Aphididae</taxon>
        <taxon>Aphidini</taxon>
        <taxon>Schizaphis</taxon>
    </lineage>
</organism>
<proteinExistence type="predicted"/>
<gene>
    <name evidence="1" type="ORF">g.1712</name>
</gene>